<evidence type="ECO:0000313" key="1">
    <source>
        <dbReference type="EMBL" id="KAK7494029.1"/>
    </source>
</evidence>
<organism evidence="1 2">
    <name type="scientific">Batillaria attramentaria</name>
    <dbReference type="NCBI Taxonomy" id="370345"/>
    <lineage>
        <taxon>Eukaryota</taxon>
        <taxon>Metazoa</taxon>
        <taxon>Spiralia</taxon>
        <taxon>Lophotrochozoa</taxon>
        <taxon>Mollusca</taxon>
        <taxon>Gastropoda</taxon>
        <taxon>Caenogastropoda</taxon>
        <taxon>Sorbeoconcha</taxon>
        <taxon>Cerithioidea</taxon>
        <taxon>Batillariidae</taxon>
        <taxon>Batillaria</taxon>
    </lineage>
</organism>
<proteinExistence type="predicted"/>
<dbReference type="AlphaFoldDB" id="A0ABD0L3P5"/>
<comment type="caution">
    <text evidence="1">The sequence shown here is derived from an EMBL/GenBank/DDBJ whole genome shotgun (WGS) entry which is preliminary data.</text>
</comment>
<evidence type="ECO:0000313" key="2">
    <source>
        <dbReference type="Proteomes" id="UP001519460"/>
    </source>
</evidence>
<name>A0ABD0L3P5_9CAEN</name>
<dbReference type="Proteomes" id="UP001519460">
    <property type="component" value="Unassembled WGS sequence"/>
</dbReference>
<dbReference type="EMBL" id="JACVVK020000087">
    <property type="protein sequence ID" value="KAK7494029.1"/>
    <property type="molecule type" value="Genomic_DNA"/>
</dbReference>
<keyword evidence="2" id="KW-1185">Reference proteome</keyword>
<sequence>MQTIVKVAMGGKLVDDTELGGASKAGLSPAGLEFESLGLEDGRLKAALPKTCTPDISDENVRVRGCLNIVLFDTTLFLDQERETSCSVLTTQKRRHKSAWRVDRSPVSWRLGGSNLACQLRSAQQKIRNYAAESCDQAFLTNVRCRAYKYLAISSVFTVVVVEEDCGFMLFHSDLCRSVDLDSLTPWFPPSYLATVCSVQTANLKTESA</sequence>
<accession>A0ABD0L3P5</accession>
<protein>
    <submittedName>
        <fullName evidence="1">Uncharacterized protein</fullName>
    </submittedName>
</protein>
<gene>
    <name evidence="1" type="ORF">BaRGS_00014687</name>
</gene>
<reference evidence="1 2" key="1">
    <citation type="journal article" date="2023" name="Sci. Data">
        <title>Genome assembly of the Korean intertidal mud-creeper Batillaria attramentaria.</title>
        <authorList>
            <person name="Patra A.K."/>
            <person name="Ho P.T."/>
            <person name="Jun S."/>
            <person name="Lee S.J."/>
            <person name="Kim Y."/>
            <person name="Won Y.J."/>
        </authorList>
    </citation>
    <scope>NUCLEOTIDE SEQUENCE [LARGE SCALE GENOMIC DNA]</scope>
    <source>
        <strain evidence="1">Wonlab-2016</strain>
    </source>
</reference>